<evidence type="ECO:0000256" key="4">
    <source>
        <dbReference type="ARBA" id="ARBA00022692"/>
    </source>
</evidence>
<keyword evidence="5 7" id="KW-1133">Transmembrane helix</keyword>
<evidence type="ECO:0000256" key="6">
    <source>
        <dbReference type="ARBA" id="ARBA00023136"/>
    </source>
</evidence>
<gene>
    <name evidence="8" type="ORF">GCM10022242_29120</name>
</gene>
<feature type="transmembrane region" description="Helical" evidence="7">
    <location>
        <begin position="58"/>
        <end position="77"/>
    </location>
</feature>
<organism evidence="8 9">
    <name type="scientific">Nocardioides panacisoli</name>
    <dbReference type="NCBI Taxonomy" id="627624"/>
    <lineage>
        <taxon>Bacteria</taxon>
        <taxon>Bacillati</taxon>
        <taxon>Actinomycetota</taxon>
        <taxon>Actinomycetes</taxon>
        <taxon>Propionibacteriales</taxon>
        <taxon>Nocardioidaceae</taxon>
        <taxon>Nocardioides</taxon>
    </lineage>
</organism>
<evidence type="ECO:0000256" key="1">
    <source>
        <dbReference type="ARBA" id="ARBA00004651"/>
    </source>
</evidence>
<dbReference type="RefSeq" id="WP_344776685.1">
    <property type="nucleotide sequence ID" value="NZ_BAABAH010000011.1"/>
</dbReference>
<evidence type="ECO:0000256" key="7">
    <source>
        <dbReference type="SAM" id="Phobius"/>
    </source>
</evidence>
<dbReference type="Proteomes" id="UP001501821">
    <property type="component" value="Unassembled WGS sequence"/>
</dbReference>
<evidence type="ECO:0000256" key="2">
    <source>
        <dbReference type="ARBA" id="ARBA00011006"/>
    </source>
</evidence>
<dbReference type="InterPro" id="IPR007341">
    <property type="entry name" value="Transgly_assoc"/>
</dbReference>
<evidence type="ECO:0000313" key="9">
    <source>
        <dbReference type="Proteomes" id="UP001501821"/>
    </source>
</evidence>
<protein>
    <recommendedName>
        <fullName evidence="10">GlsB/YeaQ/YmgE family stress response membrane protein</fullName>
    </recommendedName>
</protein>
<evidence type="ECO:0000256" key="5">
    <source>
        <dbReference type="ARBA" id="ARBA00022989"/>
    </source>
</evidence>
<evidence type="ECO:0008006" key="10">
    <source>
        <dbReference type="Google" id="ProtNLM"/>
    </source>
</evidence>
<dbReference type="EMBL" id="BAABAH010000011">
    <property type="protein sequence ID" value="GAA3825980.1"/>
    <property type="molecule type" value="Genomic_DNA"/>
</dbReference>
<dbReference type="PANTHER" id="PTHR33884">
    <property type="entry name" value="UPF0410 PROTEIN YMGE"/>
    <property type="match status" value="1"/>
</dbReference>
<feature type="transmembrane region" description="Helical" evidence="7">
    <location>
        <begin position="27"/>
        <end position="51"/>
    </location>
</feature>
<reference evidence="9" key="1">
    <citation type="journal article" date="2019" name="Int. J. Syst. Evol. Microbiol.">
        <title>The Global Catalogue of Microorganisms (GCM) 10K type strain sequencing project: providing services to taxonomists for standard genome sequencing and annotation.</title>
        <authorList>
            <consortium name="The Broad Institute Genomics Platform"/>
            <consortium name="The Broad Institute Genome Sequencing Center for Infectious Disease"/>
            <person name="Wu L."/>
            <person name="Ma J."/>
        </authorList>
    </citation>
    <scope>NUCLEOTIDE SEQUENCE [LARGE SCALE GENOMIC DNA]</scope>
    <source>
        <strain evidence="9">JCM 16953</strain>
    </source>
</reference>
<keyword evidence="4 7" id="KW-0812">Transmembrane</keyword>
<comment type="similarity">
    <text evidence="2">Belongs to the UPF0410 family.</text>
</comment>
<name>A0ABP7ISQ4_9ACTN</name>
<dbReference type="PANTHER" id="PTHR33884:SF3">
    <property type="entry name" value="UPF0410 PROTEIN YMGE"/>
    <property type="match status" value="1"/>
</dbReference>
<evidence type="ECO:0000256" key="3">
    <source>
        <dbReference type="ARBA" id="ARBA00022475"/>
    </source>
</evidence>
<keyword evidence="9" id="KW-1185">Reference proteome</keyword>
<evidence type="ECO:0000313" key="8">
    <source>
        <dbReference type="EMBL" id="GAA3825980.1"/>
    </source>
</evidence>
<sequence>MAIIGFLVFGLVVGVLARLIKPGRQNLGLLGTLLLGVLGSVIGGVVASALGTGDVFELNFLGAVVAIIAAVLLIGIVEGLTGRKSAYAHR</sequence>
<proteinExistence type="inferred from homology"/>
<accession>A0ABP7ISQ4</accession>
<keyword evidence="3" id="KW-1003">Cell membrane</keyword>
<comment type="caution">
    <text evidence="8">The sequence shown here is derived from an EMBL/GenBank/DDBJ whole genome shotgun (WGS) entry which is preliminary data.</text>
</comment>
<keyword evidence="6 7" id="KW-0472">Membrane</keyword>
<comment type="subcellular location">
    <subcellularLocation>
        <location evidence="1">Cell membrane</location>
        <topology evidence="1">Multi-pass membrane protein</topology>
    </subcellularLocation>
</comment>